<protein>
    <submittedName>
        <fullName evidence="2">Uncharacterized protein</fullName>
    </submittedName>
</protein>
<evidence type="ECO:0000256" key="1">
    <source>
        <dbReference type="SAM" id="MobiDB-lite"/>
    </source>
</evidence>
<reference evidence="2 3" key="1">
    <citation type="journal article" date="2016" name="G3 (Bethesda)">
        <title>First Draft Assembly and Annotation of the Genome of a California Endemic Oak Quercus lobata Nee (Fagaceae).</title>
        <authorList>
            <person name="Sork V.L."/>
            <person name="Fitz-Gibbon S.T."/>
            <person name="Puiu D."/>
            <person name="Crepeau M."/>
            <person name="Gugger P.F."/>
            <person name="Sherman R."/>
            <person name="Stevens K."/>
            <person name="Langley C.H."/>
            <person name="Pellegrini M."/>
            <person name="Salzberg S.L."/>
        </authorList>
    </citation>
    <scope>NUCLEOTIDE SEQUENCE [LARGE SCALE GENOMIC DNA]</scope>
    <source>
        <strain evidence="2 3">cv. SW786</strain>
    </source>
</reference>
<reference evidence="2" key="2">
    <citation type="submission" date="2021-01" db="UniProtKB">
        <authorList>
            <consortium name="EnsemblPlants"/>
        </authorList>
    </citation>
    <scope>IDENTIFICATION</scope>
</reference>
<dbReference type="AlphaFoldDB" id="A0A7N2MNZ1"/>
<dbReference type="Proteomes" id="UP000594261">
    <property type="component" value="Chromosome 10"/>
</dbReference>
<dbReference type="EMBL" id="LRBV02000010">
    <property type="status" value="NOT_ANNOTATED_CDS"/>
    <property type="molecule type" value="Genomic_DNA"/>
</dbReference>
<evidence type="ECO:0000313" key="2">
    <source>
        <dbReference type="EnsemblPlants" id="QL10p010212:mrna:CDS:1"/>
    </source>
</evidence>
<proteinExistence type="predicted"/>
<feature type="compositionally biased region" description="Basic and acidic residues" evidence="1">
    <location>
        <begin position="63"/>
        <end position="95"/>
    </location>
</feature>
<dbReference type="Gramene" id="QL10p010212:mrna">
    <property type="protein sequence ID" value="QL10p010212:mrna:CDS:1"/>
    <property type="gene ID" value="QL10p010212"/>
</dbReference>
<keyword evidence="3" id="KW-1185">Reference proteome</keyword>
<sequence>MLPLRSSLQLPNCPTILIENPILPFDKVGSVTRKRFLKIVSIGLALLFISQDFLDSKFPGIFRDGDQGPKEDNVNIDDQGKEETNDTGDQAKEETNDKDDEGEEETNRRNSGSSNRRDPRRRNKNRSSGSRNSKTTVPEKSWLNQLVNPIMNCMGLHEII</sequence>
<dbReference type="EnsemblPlants" id="QL10p010212:mrna">
    <property type="protein sequence ID" value="QL10p010212:mrna:CDS:1"/>
    <property type="gene ID" value="QL10p010212"/>
</dbReference>
<dbReference type="InParanoid" id="A0A7N2MNZ1"/>
<organism evidence="2 3">
    <name type="scientific">Quercus lobata</name>
    <name type="common">Valley oak</name>
    <dbReference type="NCBI Taxonomy" id="97700"/>
    <lineage>
        <taxon>Eukaryota</taxon>
        <taxon>Viridiplantae</taxon>
        <taxon>Streptophyta</taxon>
        <taxon>Embryophyta</taxon>
        <taxon>Tracheophyta</taxon>
        <taxon>Spermatophyta</taxon>
        <taxon>Magnoliopsida</taxon>
        <taxon>eudicotyledons</taxon>
        <taxon>Gunneridae</taxon>
        <taxon>Pentapetalae</taxon>
        <taxon>rosids</taxon>
        <taxon>fabids</taxon>
        <taxon>Fagales</taxon>
        <taxon>Fagaceae</taxon>
        <taxon>Quercus</taxon>
    </lineage>
</organism>
<feature type="region of interest" description="Disordered" evidence="1">
    <location>
        <begin position="59"/>
        <end position="140"/>
    </location>
</feature>
<evidence type="ECO:0000313" key="3">
    <source>
        <dbReference type="Proteomes" id="UP000594261"/>
    </source>
</evidence>
<accession>A0A7N2MNZ1</accession>
<name>A0A7N2MNZ1_QUELO</name>